<dbReference type="Proteomes" id="UP000244168">
    <property type="component" value="Unassembled WGS sequence"/>
</dbReference>
<name>A0A2T5J6N8_9SPHI</name>
<gene>
    <name evidence="3" type="ORF">C8P68_10637</name>
</gene>
<dbReference type="InterPro" id="IPR050789">
    <property type="entry name" value="Diverse_Enzym_Activities"/>
</dbReference>
<dbReference type="PANTHER" id="PTHR43283">
    <property type="entry name" value="BETA-LACTAMASE-RELATED"/>
    <property type="match status" value="1"/>
</dbReference>
<keyword evidence="4" id="KW-1185">Reference proteome</keyword>
<comment type="caution">
    <text evidence="3">The sequence shown here is derived from an EMBL/GenBank/DDBJ whole genome shotgun (WGS) entry which is preliminary data.</text>
</comment>
<dbReference type="SUPFAM" id="SSF56601">
    <property type="entry name" value="beta-lactamase/transpeptidase-like"/>
    <property type="match status" value="1"/>
</dbReference>
<organism evidence="3 4">
    <name type="scientific">Mucilaginibacter yixingensis</name>
    <dbReference type="NCBI Taxonomy" id="1295612"/>
    <lineage>
        <taxon>Bacteria</taxon>
        <taxon>Pseudomonadati</taxon>
        <taxon>Bacteroidota</taxon>
        <taxon>Sphingobacteriia</taxon>
        <taxon>Sphingobacteriales</taxon>
        <taxon>Sphingobacteriaceae</taxon>
        <taxon>Mucilaginibacter</taxon>
    </lineage>
</organism>
<evidence type="ECO:0000313" key="4">
    <source>
        <dbReference type="Proteomes" id="UP000244168"/>
    </source>
</evidence>
<dbReference type="OrthoDB" id="2247630at2"/>
<protein>
    <submittedName>
        <fullName evidence="3">CubicO group peptidase (Beta-lactamase class C family)</fullName>
    </submittedName>
</protein>
<evidence type="ECO:0000313" key="3">
    <source>
        <dbReference type="EMBL" id="PTQ94827.1"/>
    </source>
</evidence>
<feature type="chain" id="PRO_5015439169" evidence="1">
    <location>
        <begin position="20"/>
        <end position="421"/>
    </location>
</feature>
<sequence>MKIKLFALLLFFATAQANAQSLPTTKPEMVGLSSARLARIDTVMNDYVRTNRIPGAVALVVRHGKVAYFKSFGKRDIESKSPMQTDAMFRIASMTKAITSVAIMTLYERGYFLLNDPLSKYIPEFKNPKVITLSPKGDTVLVPAKSEITIRELLNHTSGITYGDPLQARYYTQAGMTVGLTPTDGVLKDKILKLAKLPLISHPGEEFHYGMSVDVLGYLIEVLTHKTLDQYIHEAVLNPLQMHDTYFSIPENKASRMASIYRFHDGLLEKATSKYFPYPAPQHYFAGGAGLVSTATDYSHFAQMLLNKGELNGVRILSPMTVELMTRNSIGDIFIFTSFKHNGIMGDKFGLGFGLRTAQHTGYEELESEGQFGWDGALYTRFWADPKQDMFGIFLSQMENYWDENLIGKYRVLVNQAVVAP</sequence>
<dbReference type="InterPro" id="IPR001466">
    <property type="entry name" value="Beta-lactam-related"/>
</dbReference>
<dbReference type="InterPro" id="IPR012338">
    <property type="entry name" value="Beta-lactam/transpept-like"/>
</dbReference>
<dbReference type="Gene3D" id="3.40.710.10">
    <property type="entry name" value="DD-peptidase/beta-lactamase superfamily"/>
    <property type="match status" value="1"/>
</dbReference>
<keyword evidence="1" id="KW-0732">Signal</keyword>
<dbReference type="EMBL" id="QAOQ01000006">
    <property type="protein sequence ID" value="PTQ94827.1"/>
    <property type="molecule type" value="Genomic_DNA"/>
</dbReference>
<dbReference type="RefSeq" id="WP_107829510.1">
    <property type="nucleotide sequence ID" value="NZ_CP160205.1"/>
</dbReference>
<accession>A0A2T5J6N8</accession>
<dbReference type="AlphaFoldDB" id="A0A2T5J6N8"/>
<evidence type="ECO:0000256" key="1">
    <source>
        <dbReference type="SAM" id="SignalP"/>
    </source>
</evidence>
<dbReference type="PANTHER" id="PTHR43283:SF3">
    <property type="entry name" value="BETA-LACTAMASE FAMILY PROTEIN (AFU_ORTHOLOGUE AFUA_5G07500)"/>
    <property type="match status" value="1"/>
</dbReference>
<proteinExistence type="predicted"/>
<dbReference type="Pfam" id="PF00144">
    <property type="entry name" value="Beta-lactamase"/>
    <property type="match status" value="1"/>
</dbReference>
<reference evidence="3 4" key="1">
    <citation type="submission" date="2018-04" db="EMBL/GenBank/DDBJ databases">
        <title>Genomic Encyclopedia of Archaeal and Bacterial Type Strains, Phase II (KMG-II): from individual species to whole genera.</title>
        <authorList>
            <person name="Goeker M."/>
        </authorList>
    </citation>
    <scope>NUCLEOTIDE SEQUENCE [LARGE SCALE GENOMIC DNA]</scope>
    <source>
        <strain evidence="3 4">DSM 26809</strain>
    </source>
</reference>
<evidence type="ECO:0000259" key="2">
    <source>
        <dbReference type="Pfam" id="PF00144"/>
    </source>
</evidence>
<feature type="domain" description="Beta-lactamase-related" evidence="2">
    <location>
        <begin position="41"/>
        <end position="400"/>
    </location>
</feature>
<feature type="signal peptide" evidence="1">
    <location>
        <begin position="1"/>
        <end position="19"/>
    </location>
</feature>